<dbReference type="PANTHER" id="PTHR33175:SF3">
    <property type="entry name" value="DNA-BINDING PROTEIN HU-BETA"/>
    <property type="match status" value="1"/>
</dbReference>
<dbReference type="AlphaFoldDB" id="A0A158CGC8"/>
<sequence length="92" mass="9384">MNKEELIDAVAAQAGTSKAAVEEAINAVVGTISREVAEGNPVQLIGFGSFSTGARAARTGRNPQTGETVQLAAAKTVKFTAGKTFKDAFNGA</sequence>
<dbReference type="SUPFAM" id="SSF47729">
    <property type="entry name" value="IHF-like DNA-binding proteins"/>
    <property type="match status" value="1"/>
</dbReference>
<reference evidence="5" key="1">
    <citation type="submission" date="2016-01" db="EMBL/GenBank/DDBJ databases">
        <authorList>
            <person name="Peeters C."/>
        </authorList>
    </citation>
    <scope>NUCLEOTIDE SEQUENCE [LARGE SCALE GENOMIC DNA]</scope>
    <source>
        <strain evidence="5">LMG 29318</strain>
    </source>
</reference>
<protein>
    <submittedName>
        <fullName evidence="5">DNA-binding protein HU-alpha</fullName>
    </submittedName>
</protein>
<name>A0A158CGC8_9BURK</name>
<dbReference type="PRINTS" id="PR01727">
    <property type="entry name" value="DNABINDINGHU"/>
</dbReference>
<evidence type="ECO:0000313" key="5">
    <source>
        <dbReference type="EMBL" id="SAK81369.1"/>
    </source>
</evidence>
<comment type="caution">
    <text evidence="5">The sequence shown here is derived from an EMBL/GenBank/DDBJ whole genome shotgun (WGS) entry which is preliminary data.</text>
</comment>
<dbReference type="InterPro" id="IPR000119">
    <property type="entry name" value="Hist_DNA-bd"/>
</dbReference>
<keyword evidence="2" id="KW-0226">DNA condensation</keyword>
<dbReference type="SMART" id="SM00411">
    <property type="entry name" value="BHL"/>
    <property type="match status" value="1"/>
</dbReference>
<dbReference type="InterPro" id="IPR010992">
    <property type="entry name" value="IHF-like_DNA-bd_dom_sf"/>
</dbReference>
<keyword evidence="6" id="KW-1185">Reference proteome</keyword>
<dbReference type="Proteomes" id="UP000054870">
    <property type="component" value="Unassembled WGS sequence"/>
</dbReference>
<comment type="similarity">
    <text evidence="1 4">Belongs to the bacterial histone-like protein family.</text>
</comment>
<dbReference type="CDD" id="cd13831">
    <property type="entry name" value="HU"/>
    <property type="match status" value="1"/>
</dbReference>
<dbReference type="Gene3D" id="4.10.520.10">
    <property type="entry name" value="IHF-like DNA-binding proteins"/>
    <property type="match status" value="1"/>
</dbReference>
<dbReference type="Pfam" id="PF00216">
    <property type="entry name" value="Bac_DNA_binding"/>
    <property type="match status" value="1"/>
</dbReference>
<dbReference type="InterPro" id="IPR020816">
    <property type="entry name" value="Histone-like_DNA-bd_CS"/>
</dbReference>
<keyword evidence="3 5" id="KW-0238">DNA-binding</keyword>
<dbReference type="EMBL" id="FCOF02000030">
    <property type="protein sequence ID" value="SAK81369.1"/>
    <property type="molecule type" value="Genomic_DNA"/>
</dbReference>
<dbReference type="PANTHER" id="PTHR33175">
    <property type="entry name" value="DNA-BINDING PROTEIN HU"/>
    <property type="match status" value="1"/>
</dbReference>
<accession>A0A158CGC8</accession>
<dbReference type="GO" id="GO:0005829">
    <property type="term" value="C:cytosol"/>
    <property type="evidence" value="ECO:0007669"/>
    <property type="project" value="TreeGrafter"/>
</dbReference>
<gene>
    <name evidence="5" type="ORF">AWB75_05096</name>
</gene>
<dbReference type="GO" id="GO:0030527">
    <property type="term" value="F:structural constituent of chromatin"/>
    <property type="evidence" value="ECO:0007669"/>
    <property type="project" value="InterPro"/>
</dbReference>
<dbReference type="GO" id="GO:0030261">
    <property type="term" value="P:chromosome condensation"/>
    <property type="evidence" value="ECO:0007669"/>
    <property type="project" value="UniProtKB-KW"/>
</dbReference>
<proteinExistence type="inferred from homology"/>
<evidence type="ECO:0000256" key="2">
    <source>
        <dbReference type="ARBA" id="ARBA00023067"/>
    </source>
</evidence>
<dbReference type="PROSITE" id="PS00045">
    <property type="entry name" value="HISTONE_LIKE"/>
    <property type="match status" value="1"/>
</dbReference>
<dbReference type="GO" id="GO:0003677">
    <property type="term" value="F:DNA binding"/>
    <property type="evidence" value="ECO:0007669"/>
    <property type="project" value="UniProtKB-KW"/>
</dbReference>
<organism evidence="5 6">
    <name type="scientific">Caballeronia catudaia</name>
    <dbReference type="NCBI Taxonomy" id="1777136"/>
    <lineage>
        <taxon>Bacteria</taxon>
        <taxon>Pseudomonadati</taxon>
        <taxon>Pseudomonadota</taxon>
        <taxon>Betaproteobacteria</taxon>
        <taxon>Burkholderiales</taxon>
        <taxon>Burkholderiaceae</taxon>
        <taxon>Caballeronia</taxon>
    </lineage>
</organism>
<evidence type="ECO:0000256" key="3">
    <source>
        <dbReference type="ARBA" id="ARBA00023125"/>
    </source>
</evidence>
<evidence type="ECO:0000256" key="1">
    <source>
        <dbReference type="ARBA" id="ARBA00010529"/>
    </source>
</evidence>
<evidence type="ECO:0000256" key="4">
    <source>
        <dbReference type="RuleBase" id="RU003939"/>
    </source>
</evidence>
<evidence type="ECO:0000313" key="6">
    <source>
        <dbReference type="Proteomes" id="UP000054870"/>
    </source>
</evidence>